<keyword evidence="4" id="KW-1185">Reference proteome</keyword>
<reference evidence="3 4" key="1">
    <citation type="journal article" date="2021" name="Elife">
        <title>Chloroplast acquisition without the gene transfer in kleptoplastic sea slugs, Plakobranchus ocellatus.</title>
        <authorList>
            <person name="Maeda T."/>
            <person name="Takahashi S."/>
            <person name="Yoshida T."/>
            <person name="Shimamura S."/>
            <person name="Takaki Y."/>
            <person name="Nagai Y."/>
            <person name="Toyoda A."/>
            <person name="Suzuki Y."/>
            <person name="Arimoto A."/>
            <person name="Ishii H."/>
            <person name="Satoh N."/>
            <person name="Nishiyama T."/>
            <person name="Hasebe M."/>
            <person name="Maruyama T."/>
            <person name="Minagawa J."/>
            <person name="Obokata J."/>
            <person name="Shigenobu S."/>
        </authorList>
    </citation>
    <scope>NUCLEOTIDE SEQUENCE [LARGE SCALE GENOMIC DNA]</scope>
</reference>
<keyword evidence="2" id="KW-0812">Transmembrane</keyword>
<keyword evidence="2" id="KW-0472">Membrane</keyword>
<dbReference type="Proteomes" id="UP000735302">
    <property type="component" value="Unassembled WGS sequence"/>
</dbReference>
<keyword evidence="2" id="KW-1133">Transmembrane helix</keyword>
<dbReference type="AlphaFoldDB" id="A0AAV4BN78"/>
<feature type="transmembrane region" description="Helical" evidence="2">
    <location>
        <begin position="37"/>
        <end position="54"/>
    </location>
</feature>
<dbReference type="EMBL" id="BLXT01005203">
    <property type="protein sequence ID" value="GFO20812.1"/>
    <property type="molecule type" value="Genomic_DNA"/>
</dbReference>
<name>A0AAV4BN78_9GAST</name>
<evidence type="ECO:0000313" key="4">
    <source>
        <dbReference type="Proteomes" id="UP000735302"/>
    </source>
</evidence>
<evidence type="ECO:0000256" key="2">
    <source>
        <dbReference type="SAM" id="Phobius"/>
    </source>
</evidence>
<feature type="region of interest" description="Disordered" evidence="1">
    <location>
        <begin position="72"/>
        <end position="159"/>
    </location>
</feature>
<protein>
    <submittedName>
        <fullName evidence="3">Uncharacterized protein</fullName>
    </submittedName>
</protein>
<gene>
    <name evidence="3" type="ORF">PoB_004731700</name>
</gene>
<sequence>MVADLSFSISPKWMKPCTVLSNTNSNSCCVLPGRRRWGFIYLASVGVFGIGWLMDSVRLPFLLKEVNAARVAHQSAEEPDIDTNITPPADDYDDDNNSLTLDIPDNSNKYEETTANMDSNRTATKDAGAGGTTPKTEKTPSKQNERKQEEHAEKPDDQN</sequence>
<organism evidence="3 4">
    <name type="scientific">Plakobranchus ocellatus</name>
    <dbReference type="NCBI Taxonomy" id="259542"/>
    <lineage>
        <taxon>Eukaryota</taxon>
        <taxon>Metazoa</taxon>
        <taxon>Spiralia</taxon>
        <taxon>Lophotrochozoa</taxon>
        <taxon>Mollusca</taxon>
        <taxon>Gastropoda</taxon>
        <taxon>Heterobranchia</taxon>
        <taxon>Euthyneura</taxon>
        <taxon>Panpulmonata</taxon>
        <taxon>Sacoglossa</taxon>
        <taxon>Placobranchoidea</taxon>
        <taxon>Plakobranchidae</taxon>
        <taxon>Plakobranchus</taxon>
    </lineage>
</organism>
<feature type="compositionally biased region" description="Basic and acidic residues" evidence="1">
    <location>
        <begin position="135"/>
        <end position="159"/>
    </location>
</feature>
<accession>A0AAV4BN78</accession>
<proteinExistence type="predicted"/>
<evidence type="ECO:0000313" key="3">
    <source>
        <dbReference type="EMBL" id="GFO20812.1"/>
    </source>
</evidence>
<comment type="caution">
    <text evidence="3">The sequence shown here is derived from an EMBL/GenBank/DDBJ whole genome shotgun (WGS) entry which is preliminary data.</text>
</comment>
<evidence type="ECO:0000256" key="1">
    <source>
        <dbReference type="SAM" id="MobiDB-lite"/>
    </source>
</evidence>